<protein>
    <submittedName>
        <fullName evidence="2">Uncharacterized protein</fullName>
    </submittedName>
</protein>
<dbReference type="AlphaFoldDB" id="A0AAV0RR91"/>
<feature type="transmembrane region" description="Helical" evidence="1">
    <location>
        <begin position="52"/>
        <end position="83"/>
    </location>
</feature>
<reference evidence="2" key="1">
    <citation type="submission" date="2022-08" db="EMBL/GenBank/DDBJ databases">
        <authorList>
            <person name="Gutierrez-Valencia J."/>
        </authorList>
    </citation>
    <scope>NUCLEOTIDE SEQUENCE</scope>
</reference>
<proteinExistence type="predicted"/>
<accession>A0AAV0RR91</accession>
<feature type="transmembrane region" description="Helical" evidence="1">
    <location>
        <begin position="12"/>
        <end position="32"/>
    </location>
</feature>
<dbReference type="PANTHER" id="PTHR33294:SF3">
    <property type="entry name" value="AWPM-19-LIKE FAMILY PROTEIN"/>
    <property type="match status" value="1"/>
</dbReference>
<dbReference type="EMBL" id="CAMGYJ010000011">
    <property type="protein sequence ID" value="CAI0559985.1"/>
    <property type="molecule type" value="Genomic_DNA"/>
</dbReference>
<organism evidence="2 3">
    <name type="scientific">Linum tenue</name>
    <dbReference type="NCBI Taxonomy" id="586396"/>
    <lineage>
        <taxon>Eukaryota</taxon>
        <taxon>Viridiplantae</taxon>
        <taxon>Streptophyta</taxon>
        <taxon>Embryophyta</taxon>
        <taxon>Tracheophyta</taxon>
        <taxon>Spermatophyta</taxon>
        <taxon>Magnoliopsida</taxon>
        <taxon>eudicotyledons</taxon>
        <taxon>Gunneridae</taxon>
        <taxon>Pentapetalae</taxon>
        <taxon>rosids</taxon>
        <taxon>fabids</taxon>
        <taxon>Malpighiales</taxon>
        <taxon>Linaceae</taxon>
        <taxon>Linum</taxon>
    </lineage>
</organism>
<keyword evidence="1" id="KW-0472">Membrane</keyword>
<keyword evidence="1" id="KW-1133">Transmembrane helix</keyword>
<keyword evidence="3" id="KW-1185">Reference proteome</keyword>
<evidence type="ECO:0000313" key="2">
    <source>
        <dbReference type="EMBL" id="CAI0559985.1"/>
    </source>
</evidence>
<name>A0AAV0RR91_9ROSI</name>
<keyword evidence="1" id="KW-0812">Transmembrane</keyword>
<dbReference type="Proteomes" id="UP001154282">
    <property type="component" value="Unassembled WGS sequence"/>
</dbReference>
<sequence length="167" mass="17494">MASGASRSASLLLLILNMLLYFIIIVIASWAINHAILRSQAAASVLSIPARIFPIFFPMGNMATGFFVVISLLAGIVGITTSLTGIQNVMVSNAANLHAAASSSLTSLALTLLAMGLACKEIDIGWTDANLRTLEVITIVVSATQLLCTGALHAGAEEVETRRRILG</sequence>
<evidence type="ECO:0000256" key="1">
    <source>
        <dbReference type="SAM" id="Phobius"/>
    </source>
</evidence>
<dbReference type="PANTHER" id="PTHR33294">
    <property type="entry name" value="AWPM-19-LIKE FAMILY PROTEIN"/>
    <property type="match status" value="1"/>
</dbReference>
<dbReference type="Pfam" id="PF05512">
    <property type="entry name" value="AWPM-19"/>
    <property type="match status" value="1"/>
</dbReference>
<gene>
    <name evidence="2" type="ORF">LITE_LOCUS49478</name>
</gene>
<feature type="transmembrane region" description="Helical" evidence="1">
    <location>
        <begin position="95"/>
        <end position="116"/>
    </location>
</feature>
<dbReference type="InterPro" id="IPR008390">
    <property type="entry name" value="AWPM-19"/>
</dbReference>
<evidence type="ECO:0000313" key="3">
    <source>
        <dbReference type="Proteomes" id="UP001154282"/>
    </source>
</evidence>
<comment type="caution">
    <text evidence="2">The sequence shown here is derived from an EMBL/GenBank/DDBJ whole genome shotgun (WGS) entry which is preliminary data.</text>
</comment>